<comment type="similarity">
    <text evidence="1">Belongs to the BlaI transcriptional regulatory family.</text>
</comment>
<evidence type="ECO:0000256" key="4">
    <source>
        <dbReference type="ARBA" id="ARBA00023163"/>
    </source>
</evidence>
<keyword evidence="2" id="KW-0805">Transcription regulation</keyword>
<name>A0A953L5J0_9BACT</name>
<accession>A0A953L5J0</accession>
<sequence>MKLTKAEEEIMQILWEIEPCLVTDIIKHMGTPDTPHSTISSIVRILERKGYVDHKAYGRTHEYFSVVKKEDYSKNRLNKFVRDYFDGSPKQLVSFLVREKEIDREELSQYLEEMDDE</sequence>
<gene>
    <name evidence="5" type="ORF">KUV50_00725</name>
</gene>
<dbReference type="GO" id="GO:0045892">
    <property type="term" value="P:negative regulation of DNA-templated transcription"/>
    <property type="evidence" value="ECO:0007669"/>
    <property type="project" value="InterPro"/>
</dbReference>
<reference evidence="5" key="1">
    <citation type="submission" date="2021-06" db="EMBL/GenBank/DDBJ databases">
        <title>44 bacteria genomes isolated from Dapeng, Shenzhen.</title>
        <authorList>
            <person name="Zheng W."/>
            <person name="Yu S."/>
            <person name="Huang Y."/>
        </authorList>
    </citation>
    <scope>NUCLEOTIDE SEQUENCE</scope>
    <source>
        <strain evidence="5">DP5N28-2</strain>
    </source>
</reference>
<proteinExistence type="inferred from homology"/>
<keyword evidence="4" id="KW-0804">Transcription</keyword>
<dbReference type="Proteomes" id="UP000753961">
    <property type="component" value="Unassembled WGS sequence"/>
</dbReference>
<dbReference type="Gene3D" id="1.10.4040.10">
    <property type="entry name" value="Penicillinase repressor domain"/>
    <property type="match status" value="1"/>
</dbReference>
<dbReference type="PIRSF" id="PIRSF019455">
    <property type="entry name" value="CopR_AtkY"/>
    <property type="match status" value="1"/>
</dbReference>
<dbReference type="InterPro" id="IPR005650">
    <property type="entry name" value="BlaI_family"/>
</dbReference>
<evidence type="ECO:0000256" key="2">
    <source>
        <dbReference type="ARBA" id="ARBA00023015"/>
    </source>
</evidence>
<dbReference type="GO" id="GO:0003677">
    <property type="term" value="F:DNA binding"/>
    <property type="evidence" value="ECO:0007669"/>
    <property type="project" value="UniProtKB-KW"/>
</dbReference>
<dbReference type="Gene3D" id="1.10.10.10">
    <property type="entry name" value="Winged helix-like DNA-binding domain superfamily/Winged helix DNA-binding domain"/>
    <property type="match status" value="1"/>
</dbReference>
<dbReference type="InterPro" id="IPR036388">
    <property type="entry name" value="WH-like_DNA-bd_sf"/>
</dbReference>
<dbReference type="RefSeq" id="WP_222578162.1">
    <property type="nucleotide sequence ID" value="NZ_JAHVHU010000002.1"/>
</dbReference>
<organism evidence="5 6">
    <name type="scientific">Membranihabitans marinus</name>
    <dbReference type="NCBI Taxonomy" id="1227546"/>
    <lineage>
        <taxon>Bacteria</taxon>
        <taxon>Pseudomonadati</taxon>
        <taxon>Bacteroidota</taxon>
        <taxon>Saprospiria</taxon>
        <taxon>Saprospirales</taxon>
        <taxon>Saprospiraceae</taxon>
        <taxon>Membranihabitans</taxon>
    </lineage>
</organism>
<comment type="caution">
    <text evidence="5">The sequence shown here is derived from an EMBL/GenBank/DDBJ whole genome shotgun (WGS) entry which is preliminary data.</text>
</comment>
<evidence type="ECO:0000313" key="6">
    <source>
        <dbReference type="Proteomes" id="UP000753961"/>
    </source>
</evidence>
<protein>
    <submittedName>
        <fullName evidence="5">BlaI/MecI/CopY family transcriptional regulator</fullName>
    </submittedName>
</protein>
<dbReference type="AlphaFoldDB" id="A0A953L5J0"/>
<dbReference type="Pfam" id="PF03965">
    <property type="entry name" value="Penicillinase_R"/>
    <property type="match status" value="1"/>
</dbReference>
<evidence type="ECO:0000256" key="3">
    <source>
        <dbReference type="ARBA" id="ARBA00023125"/>
    </source>
</evidence>
<dbReference type="SUPFAM" id="SSF46785">
    <property type="entry name" value="Winged helix' DNA-binding domain"/>
    <property type="match status" value="1"/>
</dbReference>
<dbReference type="EMBL" id="JAHVHU010000002">
    <property type="protein sequence ID" value="MBY5956637.1"/>
    <property type="molecule type" value="Genomic_DNA"/>
</dbReference>
<keyword evidence="3" id="KW-0238">DNA-binding</keyword>
<evidence type="ECO:0000313" key="5">
    <source>
        <dbReference type="EMBL" id="MBY5956637.1"/>
    </source>
</evidence>
<keyword evidence="6" id="KW-1185">Reference proteome</keyword>
<evidence type="ECO:0000256" key="1">
    <source>
        <dbReference type="ARBA" id="ARBA00011046"/>
    </source>
</evidence>
<dbReference type="InterPro" id="IPR036390">
    <property type="entry name" value="WH_DNA-bd_sf"/>
</dbReference>